<dbReference type="Proteomes" id="UP000184310">
    <property type="component" value="Unassembled WGS sequence"/>
</dbReference>
<dbReference type="RefSeq" id="WP_072988047.1">
    <property type="nucleotide sequence ID" value="NZ_FQZB01000010.1"/>
</dbReference>
<dbReference type="STRING" id="1121302.SAMN02745163_02530"/>
<dbReference type="EMBL" id="FQZB01000010">
    <property type="protein sequence ID" value="SHJ76003.1"/>
    <property type="molecule type" value="Genomic_DNA"/>
</dbReference>
<reference evidence="2 3" key="1">
    <citation type="submission" date="2016-11" db="EMBL/GenBank/DDBJ databases">
        <authorList>
            <person name="Jaros S."/>
            <person name="Januszkiewicz K."/>
            <person name="Wedrychowicz H."/>
        </authorList>
    </citation>
    <scope>NUCLEOTIDE SEQUENCE [LARGE SCALE GENOMIC DNA]</scope>
    <source>
        <strain evidence="2 3">DSM 21758</strain>
    </source>
</reference>
<dbReference type="SUPFAM" id="SSF52540">
    <property type="entry name" value="P-loop containing nucleoside triphosphate hydrolases"/>
    <property type="match status" value="1"/>
</dbReference>
<evidence type="ECO:0000313" key="2">
    <source>
        <dbReference type="EMBL" id="SHJ76003.1"/>
    </source>
</evidence>
<dbReference type="InterPro" id="IPR002586">
    <property type="entry name" value="CobQ/CobB/MinD/ParA_Nub-bd_dom"/>
</dbReference>
<feature type="domain" description="CobQ/CobB/MinD/ParA nucleotide binding" evidence="1">
    <location>
        <begin position="4"/>
        <end position="158"/>
    </location>
</feature>
<dbReference type="OrthoDB" id="9779501at2"/>
<keyword evidence="3" id="KW-1185">Reference proteome</keyword>
<dbReference type="AlphaFoldDB" id="A0A1M6LY76"/>
<dbReference type="Pfam" id="PF01656">
    <property type="entry name" value="CbiA"/>
    <property type="match status" value="1"/>
</dbReference>
<organism evidence="2 3">
    <name type="scientific">Clostridium cavendishii DSM 21758</name>
    <dbReference type="NCBI Taxonomy" id="1121302"/>
    <lineage>
        <taxon>Bacteria</taxon>
        <taxon>Bacillati</taxon>
        <taxon>Bacillota</taxon>
        <taxon>Clostridia</taxon>
        <taxon>Eubacteriales</taxon>
        <taxon>Clostridiaceae</taxon>
        <taxon>Clostridium</taxon>
    </lineage>
</organism>
<sequence>MKRITIFSGHFGSGKTEIAINYALKLAKEGKKVNLIDLDIVNPYFCIREKISFLNSNGVNVISSDPHLVNAELMVVPPNVISAFCSKDEYVIFDVGGDDMGATALSQYNEYFKQEDYEMFFVINTLRPFTKDEVGIEEYIRSIEKASRLKVSKLISNSNLSVETELSHIIEGYNEIKLVSERLNIPYGFTVAKREFESEFKGLNIGEFFLIDIYMKPSWM</sequence>
<proteinExistence type="predicted"/>
<name>A0A1M6LY76_9CLOT</name>
<protein>
    <submittedName>
        <fullName evidence="2">NUBPL iron-transfer P-loop NTPase</fullName>
    </submittedName>
</protein>
<evidence type="ECO:0000313" key="3">
    <source>
        <dbReference type="Proteomes" id="UP000184310"/>
    </source>
</evidence>
<dbReference type="Gene3D" id="3.40.50.300">
    <property type="entry name" value="P-loop containing nucleotide triphosphate hydrolases"/>
    <property type="match status" value="1"/>
</dbReference>
<dbReference type="InterPro" id="IPR027417">
    <property type="entry name" value="P-loop_NTPase"/>
</dbReference>
<evidence type="ECO:0000259" key="1">
    <source>
        <dbReference type="Pfam" id="PF01656"/>
    </source>
</evidence>
<accession>A0A1M6LY76</accession>
<gene>
    <name evidence="2" type="ORF">SAMN02745163_02530</name>
</gene>